<name>A0A5C5RI07_9ACTN</name>
<dbReference type="AlphaFoldDB" id="A0A5C5RI07"/>
<dbReference type="GO" id="GO:0012505">
    <property type="term" value="C:endomembrane system"/>
    <property type="evidence" value="ECO:0007669"/>
    <property type="project" value="UniProtKB-SubCell"/>
</dbReference>
<keyword evidence="3 6" id="KW-1133">Transmembrane helix</keyword>
<evidence type="ECO:0000256" key="4">
    <source>
        <dbReference type="ARBA" id="ARBA00023136"/>
    </source>
</evidence>
<evidence type="ECO:0000256" key="6">
    <source>
        <dbReference type="SAM" id="Phobius"/>
    </source>
</evidence>
<keyword evidence="4 6" id="KW-0472">Membrane</keyword>
<proteinExistence type="predicted"/>
<reference evidence="8 9" key="1">
    <citation type="submission" date="2019-06" db="EMBL/GenBank/DDBJ databases">
        <title>Tsukamurella conjunctivitidis sp. nov., Tsukamurella assacharolytica sp. nov. and Tsukamurella sputae sp. nov. isolated from patients with conjunctivitis, bacteraemia (lymphoma) and respiratory infection (sputum) in Hong Kong.</title>
        <authorList>
            <person name="Teng J.L.L."/>
            <person name="Lee H.H."/>
            <person name="Fong J.Y.H."/>
            <person name="Fok K.M.N."/>
            <person name="Lau S.K.P."/>
            <person name="Woo P.C.Y."/>
        </authorList>
    </citation>
    <scope>NUCLEOTIDE SEQUENCE [LARGE SCALE GENOMIC DNA]</scope>
    <source>
        <strain evidence="8 9">HKU72</strain>
    </source>
</reference>
<evidence type="ECO:0000313" key="9">
    <source>
        <dbReference type="Proteomes" id="UP000319375"/>
    </source>
</evidence>
<comment type="subcellular location">
    <subcellularLocation>
        <location evidence="1">Endomembrane system</location>
        <topology evidence="1">Multi-pass membrane protein</topology>
    </subcellularLocation>
    <subcellularLocation>
        <location evidence="5">Membrane</location>
        <topology evidence="5">Multi-pass membrane protein</topology>
    </subcellularLocation>
</comment>
<organism evidence="8 9">
    <name type="scientific">Tsukamurella conjunctivitidis</name>
    <dbReference type="NCBI Taxonomy" id="2592068"/>
    <lineage>
        <taxon>Bacteria</taxon>
        <taxon>Bacillati</taxon>
        <taxon>Actinomycetota</taxon>
        <taxon>Actinomycetes</taxon>
        <taxon>Mycobacteriales</taxon>
        <taxon>Tsukamurellaceae</taxon>
        <taxon>Tsukamurella</taxon>
    </lineage>
</organism>
<feature type="non-terminal residue" evidence="8">
    <location>
        <position position="1"/>
    </location>
</feature>
<dbReference type="EMBL" id="VIGX01000171">
    <property type="protein sequence ID" value="TWS21755.1"/>
    <property type="molecule type" value="Genomic_DNA"/>
</dbReference>
<dbReference type="InterPro" id="IPR001750">
    <property type="entry name" value="ND/Mrp_TM"/>
</dbReference>
<gene>
    <name evidence="8" type="ORF">FK530_24890</name>
</gene>
<feature type="transmembrane region" description="Helical" evidence="6">
    <location>
        <begin position="78"/>
        <end position="98"/>
    </location>
</feature>
<protein>
    <submittedName>
        <fullName evidence="8">NADH-quinone oxidoreductase subunit N</fullName>
    </submittedName>
</protein>
<comment type="caution">
    <text evidence="8">The sequence shown here is derived from an EMBL/GenBank/DDBJ whole genome shotgun (WGS) entry which is preliminary data.</text>
</comment>
<dbReference type="RefSeq" id="WP_269434193.1">
    <property type="nucleotide sequence ID" value="NZ_VIGX01000171.1"/>
</dbReference>
<evidence type="ECO:0000256" key="1">
    <source>
        <dbReference type="ARBA" id="ARBA00004127"/>
    </source>
</evidence>
<keyword evidence="9" id="KW-1185">Reference proteome</keyword>
<evidence type="ECO:0000313" key="8">
    <source>
        <dbReference type="EMBL" id="TWS21755.1"/>
    </source>
</evidence>
<evidence type="ECO:0000256" key="3">
    <source>
        <dbReference type="ARBA" id="ARBA00022989"/>
    </source>
</evidence>
<dbReference type="PANTHER" id="PTHR22773">
    <property type="entry name" value="NADH DEHYDROGENASE"/>
    <property type="match status" value="1"/>
</dbReference>
<dbReference type="Proteomes" id="UP000319375">
    <property type="component" value="Unassembled WGS sequence"/>
</dbReference>
<feature type="transmembrane region" description="Helical" evidence="6">
    <location>
        <begin position="38"/>
        <end position="57"/>
    </location>
</feature>
<sequence>PMAAGAMLVFLLSFAGIPLTAGFIGKFVVFADGFAGGLGWLVVVALVCSAITAFYYFRLVKLMFFTEASERTVVVRSEGFTAVAVGVCALGTIVLGVFPNPVLSLLNQVVVLLP</sequence>
<accession>A0A5C5RI07</accession>
<evidence type="ECO:0000259" key="7">
    <source>
        <dbReference type="Pfam" id="PF00361"/>
    </source>
</evidence>
<evidence type="ECO:0000256" key="2">
    <source>
        <dbReference type="ARBA" id="ARBA00022692"/>
    </source>
</evidence>
<feature type="domain" description="NADH:quinone oxidoreductase/Mrp antiporter transmembrane" evidence="7">
    <location>
        <begin position="1"/>
        <end position="52"/>
    </location>
</feature>
<dbReference type="GO" id="GO:0016020">
    <property type="term" value="C:membrane"/>
    <property type="evidence" value="ECO:0007669"/>
    <property type="project" value="UniProtKB-SubCell"/>
</dbReference>
<dbReference type="Pfam" id="PF00361">
    <property type="entry name" value="Proton_antipo_M"/>
    <property type="match status" value="1"/>
</dbReference>
<evidence type="ECO:0000256" key="5">
    <source>
        <dbReference type="RuleBase" id="RU000320"/>
    </source>
</evidence>
<keyword evidence="2 5" id="KW-0812">Transmembrane</keyword>